<protein>
    <submittedName>
        <fullName evidence="5">4-hydroxy-2-oxovalerate aldolase</fullName>
    </submittedName>
</protein>
<sequence length="259" mass="28603">MRKSKMLQKFRNDGFARVCGLGHYLPFYIRYAARYNFDGIWFDLEHRAMDAREVQAIIMMCHHNDIDCMVRPPTLERTKLYRYLEDGASGFLMPLISDPQTASDVVQAVRFPPLGNRGMDGAGLDADFGIGAWDPQSNYNADSNQETFLITQVETLQAVANAEEIASIEGIDGLFIGPADLSLRIATQGNGNLTMEKAIDTVAAAAEKHGKVWGITAASVDEIKRYRDQGAQMVPWGGDFSLMNVLKDCSEDLDSVPGA</sequence>
<dbReference type="Pfam" id="PF03328">
    <property type="entry name" value="HpcH_HpaI"/>
    <property type="match status" value="1"/>
</dbReference>
<keyword evidence="3" id="KW-0456">Lyase</keyword>
<dbReference type="GO" id="GO:0005737">
    <property type="term" value="C:cytoplasm"/>
    <property type="evidence" value="ECO:0007669"/>
    <property type="project" value="TreeGrafter"/>
</dbReference>
<evidence type="ECO:0000256" key="2">
    <source>
        <dbReference type="ARBA" id="ARBA00022723"/>
    </source>
</evidence>
<dbReference type="EMBL" id="VXRG01000125">
    <property type="protein sequence ID" value="MXY94746.1"/>
    <property type="molecule type" value="Genomic_DNA"/>
</dbReference>
<name>A0A6B0YUF3_9CHLR</name>
<dbReference type="GO" id="GO:0046872">
    <property type="term" value="F:metal ion binding"/>
    <property type="evidence" value="ECO:0007669"/>
    <property type="project" value="UniProtKB-KW"/>
</dbReference>
<dbReference type="AlphaFoldDB" id="A0A6B0YUF3"/>
<feature type="domain" description="HpcH/HpaI aldolase/citrate lyase" evidence="4">
    <location>
        <begin position="28"/>
        <end position="241"/>
    </location>
</feature>
<dbReference type="InterPro" id="IPR050251">
    <property type="entry name" value="HpcH-HpaI_aldolase"/>
</dbReference>
<dbReference type="InterPro" id="IPR040442">
    <property type="entry name" value="Pyrv_kinase-like_dom_sf"/>
</dbReference>
<dbReference type="InterPro" id="IPR015813">
    <property type="entry name" value="Pyrv/PenolPyrv_kinase-like_dom"/>
</dbReference>
<reference evidence="5" key="1">
    <citation type="submission" date="2019-09" db="EMBL/GenBank/DDBJ databases">
        <title>Characterisation of the sponge microbiome using genome-centric metagenomics.</title>
        <authorList>
            <person name="Engelberts J.P."/>
            <person name="Robbins S.J."/>
            <person name="De Goeij J.M."/>
            <person name="Aranda M."/>
            <person name="Bell S.C."/>
            <person name="Webster N.S."/>
        </authorList>
    </citation>
    <scope>NUCLEOTIDE SEQUENCE</scope>
    <source>
        <strain evidence="5">SB0664_bin_27</strain>
    </source>
</reference>
<dbReference type="SUPFAM" id="SSF51621">
    <property type="entry name" value="Phosphoenolpyruvate/pyruvate domain"/>
    <property type="match status" value="1"/>
</dbReference>
<comment type="similarity">
    <text evidence="1">Belongs to the HpcH/HpaI aldolase family.</text>
</comment>
<dbReference type="PANTHER" id="PTHR30502:SF0">
    <property type="entry name" value="PHOSPHOENOLPYRUVATE CARBOXYLASE FAMILY PROTEIN"/>
    <property type="match status" value="1"/>
</dbReference>
<dbReference type="Gene3D" id="3.20.20.60">
    <property type="entry name" value="Phosphoenolpyruvate-binding domains"/>
    <property type="match status" value="1"/>
</dbReference>
<evidence type="ECO:0000259" key="4">
    <source>
        <dbReference type="Pfam" id="PF03328"/>
    </source>
</evidence>
<organism evidence="5">
    <name type="scientific">Caldilineaceae bacterium SB0664_bin_27</name>
    <dbReference type="NCBI Taxonomy" id="2605260"/>
    <lineage>
        <taxon>Bacteria</taxon>
        <taxon>Bacillati</taxon>
        <taxon>Chloroflexota</taxon>
        <taxon>Caldilineae</taxon>
        <taxon>Caldilineales</taxon>
        <taxon>Caldilineaceae</taxon>
    </lineage>
</organism>
<accession>A0A6B0YUF3</accession>
<dbReference type="GO" id="GO:0016832">
    <property type="term" value="F:aldehyde-lyase activity"/>
    <property type="evidence" value="ECO:0007669"/>
    <property type="project" value="TreeGrafter"/>
</dbReference>
<dbReference type="InterPro" id="IPR005000">
    <property type="entry name" value="Aldolase/citrate-lyase_domain"/>
</dbReference>
<keyword evidence="2" id="KW-0479">Metal-binding</keyword>
<gene>
    <name evidence="5" type="ORF">F4Y42_15010</name>
</gene>
<proteinExistence type="inferred from homology"/>
<evidence type="ECO:0000256" key="1">
    <source>
        <dbReference type="ARBA" id="ARBA00005568"/>
    </source>
</evidence>
<comment type="caution">
    <text evidence="5">The sequence shown here is derived from an EMBL/GenBank/DDBJ whole genome shotgun (WGS) entry which is preliminary data.</text>
</comment>
<evidence type="ECO:0000313" key="5">
    <source>
        <dbReference type="EMBL" id="MXY94746.1"/>
    </source>
</evidence>
<evidence type="ECO:0000256" key="3">
    <source>
        <dbReference type="ARBA" id="ARBA00023239"/>
    </source>
</evidence>
<dbReference type="PANTHER" id="PTHR30502">
    <property type="entry name" value="2-KETO-3-DEOXY-L-RHAMNONATE ALDOLASE"/>
    <property type="match status" value="1"/>
</dbReference>